<protein>
    <submittedName>
        <fullName evidence="2">Uncharacterized protein</fullName>
    </submittedName>
</protein>
<dbReference type="Proteomes" id="UP001458880">
    <property type="component" value="Unassembled WGS sequence"/>
</dbReference>
<keyword evidence="3" id="KW-1185">Reference proteome</keyword>
<evidence type="ECO:0000256" key="1">
    <source>
        <dbReference type="SAM" id="MobiDB-lite"/>
    </source>
</evidence>
<feature type="region of interest" description="Disordered" evidence="1">
    <location>
        <begin position="61"/>
        <end position="89"/>
    </location>
</feature>
<evidence type="ECO:0000313" key="3">
    <source>
        <dbReference type="Proteomes" id="UP001458880"/>
    </source>
</evidence>
<sequence length="147" mass="16700">MNSQQQINTTQSNWPSNYNLIQQHKGMGACNDWKVLDPAIVSSSSRYFSIANVREQYNPLQQQLGVQQGQNQQPQQQPQQNGPIRNSYDFTSNTFSNLNHIQPNYNFSFSNNTTQQNLPWLGTDLSSQISSPPGFRSNSQATKQQEC</sequence>
<name>A0AAW1JHV5_POPJA</name>
<proteinExistence type="predicted"/>
<accession>A0AAW1JHV5</accession>
<feature type="compositionally biased region" description="Low complexity" evidence="1">
    <location>
        <begin position="61"/>
        <end position="82"/>
    </location>
</feature>
<gene>
    <name evidence="2" type="ORF">QE152_g29563</name>
</gene>
<organism evidence="2 3">
    <name type="scientific">Popillia japonica</name>
    <name type="common">Japanese beetle</name>
    <dbReference type="NCBI Taxonomy" id="7064"/>
    <lineage>
        <taxon>Eukaryota</taxon>
        <taxon>Metazoa</taxon>
        <taxon>Ecdysozoa</taxon>
        <taxon>Arthropoda</taxon>
        <taxon>Hexapoda</taxon>
        <taxon>Insecta</taxon>
        <taxon>Pterygota</taxon>
        <taxon>Neoptera</taxon>
        <taxon>Endopterygota</taxon>
        <taxon>Coleoptera</taxon>
        <taxon>Polyphaga</taxon>
        <taxon>Scarabaeiformia</taxon>
        <taxon>Scarabaeidae</taxon>
        <taxon>Rutelinae</taxon>
        <taxon>Popillia</taxon>
    </lineage>
</organism>
<feature type="region of interest" description="Disordered" evidence="1">
    <location>
        <begin position="120"/>
        <end position="147"/>
    </location>
</feature>
<dbReference type="AlphaFoldDB" id="A0AAW1JHV5"/>
<dbReference type="EMBL" id="JASPKY010000377">
    <property type="protein sequence ID" value="KAK9703037.1"/>
    <property type="molecule type" value="Genomic_DNA"/>
</dbReference>
<evidence type="ECO:0000313" key="2">
    <source>
        <dbReference type="EMBL" id="KAK9703037.1"/>
    </source>
</evidence>
<comment type="caution">
    <text evidence="2">The sequence shown here is derived from an EMBL/GenBank/DDBJ whole genome shotgun (WGS) entry which is preliminary data.</text>
</comment>
<reference evidence="2 3" key="1">
    <citation type="journal article" date="2024" name="BMC Genomics">
        <title>De novo assembly and annotation of Popillia japonica's genome with initial clues to its potential as an invasive pest.</title>
        <authorList>
            <person name="Cucini C."/>
            <person name="Boschi S."/>
            <person name="Funari R."/>
            <person name="Cardaioli E."/>
            <person name="Iannotti N."/>
            <person name="Marturano G."/>
            <person name="Paoli F."/>
            <person name="Bruttini M."/>
            <person name="Carapelli A."/>
            <person name="Frati F."/>
            <person name="Nardi F."/>
        </authorList>
    </citation>
    <scope>NUCLEOTIDE SEQUENCE [LARGE SCALE GENOMIC DNA]</scope>
    <source>
        <strain evidence="2">DMR45628</strain>
    </source>
</reference>